<dbReference type="KEGG" id="niy:FQ775_17410"/>
<dbReference type="Pfam" id="PF03435">
    <property type="entry name" value="Sacchrp_dh_NADP"/>
    <property type="match status" value="1"/>
</dbReference>
<organism evidence="3 4">
    <name type="scientific">Nitratireductor mangrovi</name>
    <dbReference type="NCBI Taxonomy" id="2599600"/>
    <lineage>
        <taxon>Bacteria</taxon>
        <taxon>Pseudomonadati</taxon>
        <taxon>Pseudomonadota</taxon>
        <taxon>Alphaproteobacteria</taxon>
        <taxon>Hyphomicrobiales</taxon>
        <taxon>Phyllobacteriaceae</taxon>
        <taxon>Nitratireductor</taxon>
    </lineage>
</organism>
<evidence type="ECO:0000313" key="3">
    <source>
        <dbReference type="EMBL" id="QDZ02015.1"/>
    </source>
</evidence>
<dbReference type="Pfam" id="PF13761">
    <property type="entry name" value="DUF4166"/>
    <property type="match status" value="1"/>
</dbReference>
<dbReference type="PANTHER" id="PTHR43796">
    <property type="entry name" value="CARBOXYNORSPERMIDINE SYNTHASE"/>
    <property type="match status" value="1"/>
</dbReference>
<feature type="domain" description="DUF4166" evidence="2">
    <location>
        <begin position="385"/>
        <end position="545"/>
    </location>
</feature>
<gene>
    <name evidence="3" type="ORF">FQ775_17410</name>
</gene>
<evidence type="ECO:0000259" key="2">
    <source>
        <dbReference type="Pfam" id="PF13761"/>
    </source>
</evidence>
<evidence type="ECO:0000259" key="1">
    <source>
        <dbReference type="Pfam" id="PF03435"/>
    </source>
</evidence>
<dbReference type="EMBL" id="CP042301">
    <property type="protein sequence ID" value="QDZ02015.1"/>
    <property type="molecule type" value="Genomic_DNA"/>
</dbReference>
<dbReference type="InterPro" id="IPR036291">
    <property type="entry name" value="NAD(P)-bd_dom_sf"/>
</dbReference>
<dbReference type="Proteomes" id="UP000321389">
    <property type="component" value="Chromosome"/>
</dbReference>
<name>A0A5B8L293_9HYPH</name>
<dbReference type="InterPro" id="IPR025311">
    <property type="entry name" value="DUF4166"/>
</dbReference>
<dbReference type="OrthoDB" id="528778at2"/>
<dbReference type="PANTHER" id="PTHR43796:SF2">
    <property type="entry name" value="CARBOXYNORSPERMIDINE SYNTHASE"/>
    <property type="match status" value="1"/>
</dbReference>
<dbReference type="AlphaFoldDB" id="A0A5B8L293"/>
<proteinExistence type="predicted"/>
<accession>A0A5B8L293</accession>
<feature type="domain" description="Saccharopine dehydrogenase NADP binding" evidence="1">
    <location>
        <begin position="4"/>
        <end position="103"/>
    </location>
</feature>
<dbReference type="Gene3D" id="3.40.50.720">
    <property type="entry name" value="NAD(P)-binding Rossmann-like Domain"/>
    <property type="match status" value="1"/>
</dbReference>
<dbReference type="InterPro" id="IPR005097">
    <property type="entry name" value="Sacchrp_dh_NADP-bd"/>
</dbReference>
<protein>
    <submittedName>
        <fullName evidence="3">DUF4166 domain-containing protein</fullName>
    </submittedName>
</protein>
<sequence length="549" mass="58942">MPRIVILGGYGVFGGRLARLLLADGGADIVVAGRSLAKARAFCEQHGGRPLAIDRDGDLANVFNGLRPAIVIDAAGPFQAYGDDPYRVARTAIEAGAHYFDLADDAGFAAGISSLDAFACDNGVAAVSGVSSVPALSAAAVRALVPEGAAIDLIETAILPGNRVPRGRSVVHAILSQVGRQVAVFRHGQPTMTTGWGKGRIYNVWTKSGLPLRRRARALCVPDIALFPERFAARNVEFRAGLELGLIDRGLWWLGLLVRSGAIRDLTALARPLTALARPLEEFGSDRGAMVVRAFVRDGDDVERREWQLVAEAGDGPFIPAVPARALVRKALRGGLTAGARPCLDDIDPDDATKAMAGLQVSTVISRERETPLFREALGPDFNRLPAPLRAVHDARVHKRFVGRGRVRRGSGPLTELLCLAFGLPQSSDDLPVTVSIERDGAAEIWTRHFGRQRFRSVLRRSASDGKGRVRERFGPVSIEIDLALADSTLSYPVGGGSFAGVRLPSFLVPRSETRESVDEDGRFCFSVRISLPLTGLLISYEGWLEDAS</sequence>
<keyword evidence="4" id="KW-1185">Reference proteome</keyword>
<dbReference type="SUPFAM" id="SSF51735">
    <property type="entry name" value="NAD(P)-binding Rossmann-fold domains"/>
    <property type="match status" value="1"/>
</dbReference>
<evidence type="ECO:0000313" key="4">
    <source>
        <dbReference type="Proteomes" id="UP000321389"/>
    </source>
</evidence>
<reference evidence="3" key="1">
    <citation type="submission" date="2020-04" db="EMBL/GenBank/DDBJ databases">
        <title>Nitratireductor sp. nov. isolated from mangrove soil.</title>
        <authorList>
            <person name="Ye Y."/>
        </authorList>
    </citation>
    <scope>NUCLEOTIDE SEQUENCE</scope>
    <source>
        <strain evidence="3">SY7</strain>
    </source>
</reference>